<dbReference type="AlphaFoldDB" id="W9QKN1"/>
<accession>W9QKN1</accession>
<dbReference type="GO" id="GO:0005886">
    <property type="term" value="C:plasma membrane"/>
    <property type="evidence" value="ECO:0007669"/>
    <property type="project" value="UniProtKB-SubCell"/>
</dbReference>
<keyword evidence="15" id="KW-0808">Transferase</keyword>
<evidence type="ECO:0000313" key="16">
    <source>
        <dbReference type="Proteomes" id="UP000030645"/>
    </source>
</evidence>
<evidence type="ECO:0000256" key="1">
    <source>
        <dbReference type="ARBA" id="ARBA00004251"/>
    </source>
</evidence>
<dbReference type="GO" id="GO:0016301">
    <property type="term" value="F:kinase activity"/>
    <property type="evidence" value="ECO:0007669"/>
    <property type="project" value="UniProtKB-KW"/>
</dbReference>
<keyword evidence="16" id="KW-1185">Reference proteome</keyword>
<dbReference type="PANTHER" id="PTHR48063:SF112">
    <property type="entry name" value="RECEPTOR LIKE PROTEIN 30-LIKE"/>
    <property type="match status" value="1"/>
</dbReference>
<keyword evidence="9 13" id="KW-0472">Membrane</keyword>
<dbReference type="InterPro" id="IPR055414">
    <property type="entry name" value="LRR_R13L4/SHOC2-like"/>
</dbReference>
<evidence type="ECO:0000256" key="2">
    <source>
        <dbReference type="ARBA" id="ARBA00009592"/>
    </source>
</evidence>
<reference evidence="16" key="1">
    <citation type="submission" date="2013-01" db="EMBL/GenBank/DDBJ databases">
        <title>Draft Genome Sequence of a Mulberry Tree, Morus notabilis C.K. Schneid.</title>
        <authorList>
            <person name="He N."/>
            <person name="Zhao S."/>
        </authorList>
    </citation>
    <scope>NUCLEOTIDE SEQUENCE</scope>
</reference>
<dbReference type="SMART" id="SM00369">
    <property type="entry name" value="LRR_TYP"/>
    <property type="match status" value="11"/>
</dbReference>
<evidence type="ECO:0000256" key="9">
    <source>
        <dbReference type="ARBA" id="ARBA00023136"/>
    </source>
</evidence>
<dbReference type="STRING" id="981085.W9QKN1"/>
<comment type="subcellular location">
    <subcellularLocation>
        <location evidence="1">Cell membrane</location>
        <topology evidence="1">Single-pass type I membrane protein</topology>
    </subcellularLocation>
</comment>
<feature type="region of interest" description="Disordered" evidence="12">
    <location>
        <begin position="557"/>
        <end position="582"/>
    </location>
</feature>
<keyword evidence="7" id="KW-0677">Repeat</keyword>
<keyword evidence="10 15" id="KW-0675">Receptor</keyword>
<evidence type="ECO:0000256" key="10">
    <source>
        <dbReference type="ARBA" id="ARBA00023170"/>
    </source>
</evidence>
<keyword evidence="4" id="KW-0433">Leucine-rich repeat</keyword>
<dbReference type="InterPro" id="IPR003591">
    <property type="entry name" value="Leu-rich_rpt_typical-subtyp"/>
</dbReference>
<dbReference type="Gene3D" id="3.80.10.10">
    <property type="entry name" value="Ribonuclease Inhibitor"/>
    <property type="match status" value="2"/>
</dbReference>
<dbReference type="InterPro" id="IPR046956">
    <property type="entry name" value="RLP23-like"/>
</dbReference>
<dbReference type="PROSITE" id="PS51450">
    <property type="entry name" value="LRR"/>
    <property type="match status" value="2"/>
</dbReference>
<organism evidence="15 16">
    <name type="scientific">Morus notabilis</name>
    <dbReference type="NCBI Taxonomy" id="981085"/>
    <lineage>
        <taxon>Eukaryota</taxon>
        <taxon>Viridiplantae</taxon>
        <taxon>Streptophyta</taxon>
        <taxon>Embryophyta</taxon>
        <taxon>Tracheophyta</taxon>
        <taxon>Spermatophyta</taxon>
        <taxon>Magnoliopsida</taxon>
        <taxon>eudicotyledons</taxon>
        <taxon>Gunneridae</taxon>
        <taxon>Pentapetalae</taxon>
        <taxon>rosids</taxon>
        <taxon>fabids</taxon>
        <taxon>Rosales</taxon>
        <taxon>Moraceae</taxon>
        <taxon>Moreae</taxon>
        <taxon>Morus</taxon>
    </lineage>
</organism>
<evidence type="ECO:0000256" key="7">
    <source>
        <dbReference type="ARBA" id="ARBA00022737"/>
    </source>
</evidence>
<dbReference type="InterPro" id="IPR001611">
    <property type="entry name" value="Leu-rich_rpt"/>
</dbReference>
<keyword evidence="3" id="KW-1003">Cell membrane</keyword>
<keyword evidence="8 13" id="KW-1133">Transmembrane helix</keyword>
<gene>
    <name evidence="15" type="ORF">L484_001026</name>
</gene>
<evidence type="ECO:0000313" key="15">
    <source>
        <dbReference type="EMBL" id="EXB29383.1"/>
    </source>
</evidence>
<dbReference type="eggNOG" id="KOG0619">
    <property type="taxonomic scope" value="Eukaryota"/>
</dbReference>
<dbReference type="SUPFAM" id="SSF52058">
    <property type="entry name" value="L domain-like"/>
    <property type="match status" value="3"/>
</dbReference>
<evidence type="ECO:0000256" key="11">
    <source>
        <dbReference type="ARBA" id="ARBA00023180"/>
    </source>
</evidence>
<dbReference type="PRINTS" id="PR00019">
    <property type="entry name" value="LEURICHRPT"/>
</dbReference>
<dbReference type="FunFam" id="3.80.10.10:FF:000095">
    <property type="entry name" value="LRR receptor-like serine/threonine-protein kinase GSO1"/>
    <property type="match status" value="1"/>
</dbReference>
<evidence type="ECO:0000256" key="12">
    <source>
        <dbReference type="SAM" id="MobiDB-lite"/>
    </source>
</evidence>
<proteinExistence type="inferred from homology"/>
<dbReference type="Pfam" id="PF00560">
    <property type="entry name" value="LRR_1"/>
    <property type="match status" value="5"/>
</dbReference>
<feature type="domain" description="Disease resistance R13L4/SHOC-2-like LRR" evidence="14">
    <location>
        <begin position="98"/>
        <end position="327"/>
    </location>
</feature>
<feature type="transmembrane region" description="Helical" evidence="13">
    <location>
        <begin position="746"/>
        <end position="769"/>
    </location>
</feature>
<sequence>MSSCDIGSQFPRWIQTQPYVSVLDSTFFARIQFLDLGNNELRGPIPDALHNMTAVRVLDLYGNYFNSTIPLSLVNSKSLVDLNLGRNEFENIEGGMLSILNKACSLRSLDLSGNSFLGDVLGSNKNSSRCLVYHLEYLSLTSGGISGDLPDYLGQLKGLKELNLAGNSFSGPIPSSLGELSALRSLHLENNQLKGIIPQSLGRLSSLNYLYLSRNRLNGTIPKSLGRLSNLEYLSLSHNLLTGSIPDSLGQLGNLWALHVSSNSLQGIVSELNFANLSRLRSLDVGSNNLSFIVKSDWIPPFSDLYYVNMSSCDIGSQFPRWIQTQKAVEILDFSNTNISGGFPIQHHYMNLYYLDLSTNKISGKLPMNIADKMPRLSTLLLPNNLMNGQLPDSLCKLDTLEVMDLSENRLSGEMPHCWRASQRIYLINLSSNKLSGTIPNSVGCLSFLKRLHIDKNNLTGVLPLALRNCKELEILDLGENKFSGSVPTWIGESLSSLRVLRLRNNMLSGSIPSQLCQLGELQILSLAYNNLRGRIPHCFGNLTGMIMEKFPSPISKQAVTSSRSEPTANPPEPQDEDTSWSREKIREVIKGIYLEYTKMQLQLLQFMDLSSNKLDGVIPEDLCRLSGLRGLNLSHNHFSGNIPNRIGELKLLESLDLSNNSLSGSIPSSMSALPSISHLNLSHNKLSGKIPTSNQLQTLNDPSIYVANLQLCGYPLPKCHHDSVQPPTSTVHKDEDHEDDKKEKILFYFVVFVGYATGLWGVIGTLVLKRNWRLAYFRFVDSTKDRIIVAVAVEVARLKQRMQRTNTKE</sequence>
<evidence type="ECO:0000259" key="14">
    <source>
        <dbReference type="Pfam" id="PF23598"/>
    </source>
</evidence>
<keyword evidence="6" id="KW-0732">Signal</keyword>
<keyword evidence="5 13" id="KW-0812">Transmembrane</keyword>
<evidence type="ECO:0000256" key="3">
    <source>
        <dbReference type="ARBA" id="ARBA00022475"/>
    </source>
</evidence>
<dbReference type="PANTHER" id="PTHR48063">
    <property type="entry name" value="LRR RECEPTOR-LIKE KINASE"/>
    <property type="match status" value="1"/>
</dbReference>
<evidence type="ECO:0000256" key="8">
    <source>
        <dbReference type="ARBA" id="ARBA00022989"/>
    </source>
</evidence>
<evidence type="ECO:0000256" key="6">
    <source>
        <dbReference type="ARBA" id="ARBA00022729"/>
    </source>
</evidence>
<evidence type="ECO:0000256" key="4">
    <source>
        <dbReference type="ARBA" id="ARBA00022614"/>
    </source>
</evidence>
<dbReference type="Proteomes" id="UP000030645">
    <property type="component" value="Unassembled WGS sequence"/>
</dbReference>
<keyword evidence="15" id="KW-0418">Kinase</keyword>
<dbReference type="FunFam" id="3.80.10.10:FF:000041">
    <property type="entry name" value="LRR receptor-like serine/threonine-protein kinase ERECTA"/>
    <property type="match status" value="1"/>
</dbReference>
<keyword evidence="11" id="KW-0325">Glycoprotein</keyword>
<name>W9QKN1_9ROSA</name>
<evidence type="ECO:0000256" key="13">
    <source>
        <dbReference type="SAM" id="Phobius"/>
    </source>
</evidence>
<dbReference type="Pfam" id="PF23598">
    <property type="entry name" value="LRR_14"/>
    <property type="match status" value="1"/>
</dbReference>
<comment type="similarity">
    <text evidence="2">Belongs to the RLP family.</text>
</comment>
<dbReference type="Pfam" id="PF13855">
    <property type="entry name" value="LRR_8"/>
    <property type="match status" value="2"/>
</dbReference>
<protein>
    <submittedName>
        <fullName evidence="15">LRR receptor-like serine/threonine-protein kinase GSO1</fullName>
    </submittedName>
</protein>
<dbReference type="EMBL" id="KE343437">
    <property type="protein sequence ID" value="EXB29383.1"/>
    <property type="molecule type" value="Genomic_DNA"/>
</dbReference>
<dbReference type="InterPro" id="IPR032675">
    <property type="entry name" value="LRR_dom_sf"/>
</dbReference>
<evidence type="ECO:0000256" key="5">
    <source>
        <dbReference type="ARBA" id="ARBA00022692"/>
    </source>
</evidence>
<feature type="compositionally biased region" description="Polar residues" evidence="12">
    <location>
        <begin position="557"/>
        <end position="568"/>
    </location>
</feature>
<dbReference type="FunFam" id="3.80.10.10:FF:000111">
    <property type="entry name" value="LRR receptor-like serine/threonine-protein kinase ERECTA"/>
    <property type="match status" value="1"/>
</dbReference>